<evidence type="ECO:0000313" key="4">
    <source>
        <dbReference type="Proteomes" id="UP000684084"/>
    </source>
</evidence>
<evidence type="ECO:0000259" key="2">
    <source>
        <dbReference type="PROSITE" id="PS50011"/>
    </source>
</evidence>
<comment type="caution">
    <text evidence="3">The sequence shown here is derived from an EMBL/GenBank/DDBJ whole genome shotgun (WGS) entry which is preliminary data.</text>
</comment>
<gene>
    <name evidence="3" type="ORF">CHRIB12_LOCUS6573</name>
</gene>
<organism evidence="3 4">
    <name type="scientific">Rhizophagus irregularis</name>
    <dbReference type="NCBI Taxonomy" id="588596"/>
    <lineage>
        <taxon>Eukaryota</taxon>
        <taxon>Fungi</taxon>
        <taxon>Fungi incertae sedis</taxon>
        <taxon>Mucoromycota</taxon>
        <taxon>Glomeromycotina</taxon>
        <taxon>Glomeromycetes</taxon>
        <taxon>Glomerales</taxon>
        <taxon>Glomeraceae</taxon>
        <taxon>Rhizophagus</taxon>
    </lineage>
</organism>
<protein>
    <recommendedName>
        <fullName evidence="2">Protein kinase domain-containing protein</fullName>
    </recommendedName>
</protein>
<feature type="compositionally biased region" description="Polar residues" evidence="1">
    <location>
        <begin position="671"/>
        <end position="714"/>
    </location>
</feature>
<evidence type="ECO:0000256" key="1">
    <source>
        <dbReference type="SAM" id="MobiDB-lite"/>
    </source>
</evidence>
<evidence type="ECO:0000313" key="3">
    <source>
        <dbReference type="EMBL" id="CAB5356826.1"/>
    </source>
</evidence>
<accession>A0A915Z177</accession>
<feature type="compositionally biased region" description="Low complexity" evidence="1">
    <location>
        <begin position="610"/>
        <end position="628"/>
    </location>
</feature>
<sequence>MDEALHTLTTEINRLGFTPEEQISLVQYFTHNVEKIVSFLPNFTTDGDRRVYLKSLLLLSTPSMFHHCVRCRIRQNSEYLLIFVLFSCFLSSNPPKKHIHTTAKGVEGIIEELEELQLQTDEKYMDTVKNSLEAEPPSTSAKPNRFSVDQKKNPILNGRPLDLIGPPITLYHRAFSEFLENFEDVNLEISPDIFNWITDFIFAATEFYDTEDERLEKIRNILSKKWTIDLIEYQKKSGIGRSCDGVFMCKIKNKLTAYIAFIEGKNEVGSGGCDPSIQGAIYYRDHWSQHRVCFNFSSSISTKLIIIMFIWQLISSIQAQEIRNSCCVPSLIITVAGPWFCVLGAVFLNRVVVQPLTDTIPFTVNLRNDVQVMRIARLFQALDIAFDHLTSFYQNVELSSLTSDRRFFPYIQQAGFGKNAFSFTYMCEILDDHSRPIWKAMRDDNKKMIVVKFALKYNAKAHIICAKKNYAPELLYYSDEEEAKRLGGYKMIIMEYIDGISLAQKFNRGEIKTKNNIYADVKESIKLLHDKDLVFADLRTPNILVDEIDGCQRAKLIDFDWCGVHNQDRYPLSMNPKISWPYGVKPYALLQKDHDITWLNELKELLENSAKSSPQSSITSASKSSQSINIPIHQKASSSHTSTLQSMLPNIPQKASSSSISSHISKPQSIFSNIPQKAPSSHTSTLQSMPPNIPQKASSSSFIPQGSATSASSWNPRVCSCGCITFRPGIFNRKECNSCGHTH</sequence>
<proteinExistence type="predicted"/>
<dbReference type="OrthoDB" id="4062651at2759"/>
<dbReference type="AlphaFoldDB" id="A0A915Z177"/>
<dbReference type="Proteomes" id="UP000684084">
    <property type="component" value="Unassembled WGS sequence"/>
</dbReference>
<dbReference type="GO" id="GO:0004672">
    <property type="term" value="F:protein kinase activity"/>
    <property type="evidence" value="ECO:0007669"/>
    <property type="project" value="InterPro"/>
</dbReference>
<name>A0A915Z177_9GLOM</name>
<dbReference type="GO" id="GO:0005524">
    <property type="term" value="F:ATP binding"/>
    <property type="evidence" value="ECO:0007669"/>
    <property type="project" value="InterPro"/>
</dbReference>
<reference evidence="3" key="1">
    <citation type="submission" date="2020-05" db="EMBL/GenBank/DDBJ databases">
        <authorList>
            <person name="Rincon C."/>
            <person name="Sanders R I."/>
            <person name="Robbins C."/>
            <person name="Chaturvedi A."/>
        </authorList>
    </citation>
    <scope>NUCLEOTIDE SEQUENCE</scope>
    <source>
        <strain evidence="3">CHB12</strain>
    </source>
</reference>
<feature type="compositionally biased region" description="Polar residues" evidence="1">
    <location>
        <begin position="635"/>
        <end position="648"/>
    </location>
</feature>
<dbReference type="InterPro" id="IPR000719">
    <property type="entry name" value="Prot_kinase_dom"/>
</dbReference>
<feature type="compositionally biased region" description="Low complexity" evidence="1">
    <location>
        <begin position="651"/>
        <end position="670"/>
    </location>
</feature>
<dbReference type="VEuPathDB" id="FungiDB:RhiirFUN_010634"/>
<dbReference type="EMBL" id="CAGKOT010000010">
    <property type="protein sequence ID" value="CAB5356826.1"/>
    <property type="molecule type" value="Genomic_DNA"/>
</dbReference>
<feature type="region of interest" description="Disordered" evidence="1">
    <location>
        <begin position="610"/>
        <end position="714"/>
    </location>
</feature>
<feature type="domain" description="Protein kinase" evidence="2">
    <location>
        <begin position="410"/>
        <end position="703"/>
    </location>
</feature>
<dbReference type="PROSITE" id="PS50011">
    <property type="entry name" value="PROTEIN_KINASE_DOM"/>
    <property type="match status" value="1"/>
</dbReference>